<feature type="region of interest" description="Disordered" evidence="1">
    <location>
        <begin position="553"/>
        <end position="574"/>
    </location>
</feature>
<proteinExistence type="predicted"/>
<reference evidence="2 3" key="1">
    <citation type="submission" date="2018-09" db="EMBL/GenBank/DDBJ databases">
        <title>whole genome sequence of T. equiperdum IVM-t1 strain.</title>
        <authorList>
            <person name="Suganuma K."/>
        </authorList>
    </citation>
    <scope>NUCLEOTIDE SEQUENCE [LARGE SCALE GENOMIC DNA]</scope>
    <source>
        <strain evidence="2 3">IVM-t1</strain>
    </source>
</reference>
<dbReference type="EMBL" id="QSBY01000010">
    <property type="protein sequence ID" value="RHW69265.1"/>
    <property type="molecule type" value="Genomic_DNA"/>
</dbReference>
<name>A0A3L6KYW8_9TRYP</name>
<comment type="caution">
    <text evidence="2">The sequence shown here is derived from an EMBL/GenBank/DDBJ whole genome shotgun (WGS) entry which is preliminary data.</text>
</comment>
<accession>A0A3L6KYW8</accession>
<dbReference type="Proteomes" id="UP000266743">
    <property type="component" value="Chromosome 10"/>
</dbReference>
<protein>
    <submittedName>
        <fullName evidence="2">Uncharacterized protein</fullName>
    </submittedName>
</protein>
<evidence type="ECO:0000256" key="1">
    <source>
        <dbReference type="SAM" id="MobiDB-lite"/>
    </source>
</evidence>
<feature type="region of interest" description="Disordered" evidence="1">
    <location>
        <begin position="121"/>
        <end position="154"/>
    </location>
</feature>
<sequence length="864" mass="95420">MDFRTIRQLVAVAEELYACGHSLHAFATLNALLERGTTIPRWYWGEEIYIRVRAAEMLLESDQLSGASEAARLDLVHSVLAPVFSRRFFERVTMEPIVWEKNNDASNGSIHCNGTSAGITASRVTRGGKGGGPRRGKGQHKECRDKEENEEREADNGNVVPIALVCRAYALNAAVHRRWLRYAQAIKLLETAQHWCSIVFAALPRAPQRLEGTDNVEKQEYEERHCCEAYLAAELCRVYYAQLMTTLGAAADGHLSNAVALHQTRRQALDGLLRTAKEYPKFVNSHSVSSIKTEKRCSAQCLSSAENPFSTRAAARLLGYYCCCALAFDYRLTDVVRQLEQCESLFGHSRELSYMRQLLTAAHHGPQAVTAIRNEPCLKRSRDELENGVDVRVGWVSDGVLNALETYITLYLAVGTGENVEHNKASAEGECNVDVKRVFHTTMERIDEQMTLLTTAASCGSKEKLLSPTLLCSSPSSNIRFLVILKCATRLTLICHSLSQLYVGEAILHLSQLRRYMEVFTKDTQRLSAYYHLMAAQTAAMLSLRHIPGTLTTPNDRSRVAGGSDNAEQAGTYSNHESFTVEKNDMEDTAGFDVGLPYAHIRAAEAVAAHSVQPCNPSFKLLVSLMKGALLQHASHVGATLQLVNGGFTVSPLPINQRRRCAAAFEDIIDALRLSEAKTNVKEEEMGRGALAKAEFEEALQCAWNVDNRLLLLLMRGLLTLTEGKDGHTANLFFTEATRQALSCFGTKSSITAECLHRLSVARRDCEQVQLLPPDPSSVSPVLFGSLQELLDHTDIVVGSAQRTFSIAAQLASYGNRAVMLHCVSSAGIPTEQEVWSQIVSEWDSEVHHVCTTLRGDLIHALSL</sequence>
<evidence type="ECO:0000313" key="3">
    <source>
        <dbReference type="Proteomes" id="UP000266743"/>
    </source>
</evidence>
<evidence type="ECO:0000313" key="2">
    <source>
        <dbReference type="EMBL" id="RHW69265.1"/>
    </source>
</evidence>
<gene>
    <name evidence="2" type="ORF">DPX39_100166200</name>
</gene>
<organism evidence="2 3">
    <name type="scientific">Trypanosoma brucei equiperdum</name>
    <dbReference type="NCBI Taxonomy" id="630700"/>
    <lineage>
        <taxon>Eukaryota</taxon>
        <taxon>Discoba</taxon>
        <taxon>Euglenozoa</taxon>
        <taxon>Kinetoplastea</taxon>
        <taxon>Metakinetoplastina</taxon>
        <taxon>Trypanosomatida</taxon>
        <taxon>Trypanosomatidae</taxon>
        <taxon>Trypanosoma</taxon>
    </lineage>
</organism>
<dbReference type="AlphaFoldDB" id="A0A3L6KYW8"/>
<feature type="compositionally biased region" description="Basic and acidic residues" evidence="1">
    <location>
        <begin position="139"/>
        <end position="149"/>
    </location>
</feature>